<comment type="caution">
    <text evidence="1">The sequence shown here is derived from an EMBL/GenBank/DDBJ whole genome shotgun (WGS) entry which is preliminary data.</text>
</comment>
<gene>
    <name evidence="1" type="ORF">RDB_LOCUS83529</name>
</gene>
<evidence type="ECO:0000313" key="2">
    <source>
        <dbReference type="Proteomes" id="UP000663843"/>
    </source>
</evidence>
<accession>A0A8H3B578</accession>
<dbReference type="EMBL" id="CAJMWT010002605">
    <property type="protein sequence ID" value="CAE6448256.1"/>
    <property type="molecule type" value="Genomic_DNA"/>
</dbReference>
<protein>
    <submittedName>
        <fullName evidence="1">Uncharacterized protein</fullName>
    </submittedName>
</protein>
<proteinExistence type="predicted"/>
<dbReference type="AlphaFoldDB" id="A0A8H3B578"/>
<organism evidence="1 2">
    <name type="scientific">Rhizoctonia solani</name>
    <dbReference type="NCBI Taxonomy" id="456999"/>
    <lineage>
        <taxon>Eukaryota</taxon>
        <taxon>Fungi</taxon>
        <taxon>Dikarya</taxon>
        <taxon>Basidiomycota</taxon>
        <taxon>Agaricomycotina</taxon>
        <taxon>Agaricomycetes</taxon>
        <taxon>Cantharellales</taxon>
        <taxon>Ceratobasidiaceae</taxon>
        <taxon>Rhizoctonia</taxon>
    </lineage>
</organism>
<evidence type="ECO:0000313" key="1">
    <source>
        <dbReference type="EMBL" id="CAE6448256.1"/>
    </source>
</evidence>
<name>A0A8H3B578_9AGAM</name>
<dbReference type="Proteomes" id="UP000663843">
    <property type="component" value="Unassembled WGS sequence"/>
</dbReference>
<reference evidence="1" key="1">
    <citation type="submission" date="2021-01" db="EMBL/GenBank/DDBJ databases">
        <authorList>
            <person name="Kaushik A."/>
        </authorList>
    </citation>
    <scope>NUCLEOTIDE SEQUENCE</scope>
    <source>
        <strain evidence="1">AG2-2IIIB</strain>
    </source>
</reference>
<sequence length="216" mass="25051">MQENSQVVIRTPELLTAIVHGLDAPDQRKLMPVSKYFFYSVGPLVWKRVPRVDFLMRIIKGTIVDPLTVILPRLFRYKIFITLPPDPDLDRYNIYAPWVQEIDFFGGRILQEIANPNRLLTLLNSRPLLPNLDRITVYSIIPITEPSIKLVNLFMNPSLKEIRTVLHEKDGGILRSFPMPWSLGPIFINHIKQTCPRLETLEFYPEADWGVALLIY</sequence>